<dbReference type="EMBL" id="JBHTHX010002723">
    <property type="protein sequence ID" value="MFD0890849.1"/>
    <property type="molecule type" value="Genomic_DNA"/>
</dbReference>
<dbReference type="Pfam" id="PF00550">
    <property type="entry name" value="PP-binding"/>
    <property type="match status" value="1"/>
</dbReference>
<dbReference type="InterPro" id="IPR009081">
    <property type="entry name" value="PP-bd_ACP"/>
</dbReference>
<dbReference type="SMART" id="SM00823">
    <property type="entry name" value="PKS_PP"/>
    <property type="match status" value="1"/>
</dbReference>
<evidence type="ECO:0000313" key="6">
    <source>
        <dbReference type="EMBL" id="MFD0890849.1"/>
    </source>
</evidence>
<dbReference type="SUPFAM" id="SSF47336">
    <property type="entry name" value="ACP-like"/>
    <property type="match status" value="1"/>
</dbReference>
<dbReference type="InterPro" id="IPR006162">
    <property type="entry name" value="Ppantetheine_attach_site"/>
</dbReference>
<feature type="non-terminal residue" evidence="6">
    <location>
        <position position="262"/>
    </location>
</feature>
<dbReference type="PANTHER" id="PTHR45527:SF1">
    <property type="entry name" value="FATTY ACID SYNTHASE"/>
    <property type="match status" value="1"/>
</dbReference>
<reference evidence="7" key="1">
    <citation type="journal article" date="2019" name="Int. J. Syst. Evol. Microbiol.">
        <title>The Global Catalogue of Microorganisms (GCM) 10K type strain sequencing project: providing services to taxonomists for standard genome sequencing and annotation.</title>
        <authorList>
            <consortium name="The Broad Institute Genomics Platform"/>
            <consortium name="The Broad Institute Genome Sequencing Center for Infectious Disease"/>
            <person name="Wu L."/>
            <person name="Ma J."/>
        </authorList>
    </citation>
    <scope>NUCLEOTIDE SEQUENCE [LARGE SCALE GENOMIC DNA]</scope>
    <source>
        <strain evidence="7">CCUG 62974</strain>
    </source>
</reference>
<protein>
    <submittedName>
        <fullName evidence="6">Condensation domain-containing protein</fullName>
    </submittedName>
</protein>
<dbReference type="Gene3D" id="3.30.559.10">
    <property type="entry name" value="Chloramphenicol acetyltransferase-like domain"/>
    <property type="match status" value="1"/>
</dbReference>
<proteinExistence type="predicted"/>
<dbReference type="PROSITE" id="PS50011">
    <property type="entry name" value="PROTEIN_KINASE_DOM"/>
    <property type="match status" value="1"/>
</dbReference>
<dbReference type="InterPro" id="IPR001242">
    <property type="entry name" value="Condensation_dom"/>
</dbReference>
<feature type="domain" description="Carrier" evidence="5">
    <location>
        <begin position="16"/>
        <end position="91"/>
    </location>
</feature>
<dbReference type="PANTHER" id="PTHR45527">
    <property type="entry name" value="NONRIBOSOMAL PEPTIDE SYNTHETASE"/>
    <property type="match status" value="1"/>
</dbReference>
<feature type="non-terminal residue" evidence="6">
    <location>
        <position position="1"/>
    </location>
</feature>
<evidence type="ECO:0000256" key="2">
    <source>
        <dbReference type="ARBA" id="ARBA00022450"/>
    </source>
</evidence>
<dbReference type="Proteomes" id="UP001597024">
    <property type="component" value="Unassembled WGS sequence"/>
</dbReference>
<comment type="caution">
    <text evidence="6">The sequence shown here is derived from an EMBL/GenBank/DDBJ whole genome shotgun (WGS) entry which is preliminary data.</text>
</comment>
<dbReference type="Gene3D" id="1.10.1200.10">
    <property type="entry name" value="ACP-like"/>
    <property type="match status" value="1"/>
</dbReference>
<dbReference type="Pfam" id="PF00668">
    <property type="entry name" value="Condensation"/>
    <property type="match status" value="1"/>
</dbReference>
<gene>
    <name evidence="6" type="ORF">ACFQ08_40410</name>
</gene>
<dbReference type="SMART" id="SM01294">
    <property type="entry name" value="PKS_PP_betabranch"/>
    <property type="match status" value="1"/>
</dbReference>
<dbReference type="SUPFAM" id="SSF52777">
    <property type="entry name" value="CoA-dependent acyltransferases"/>
    <property type="match status" value="1"/>
</dbReference>
<dbReference type="PROSITE" id="PS00012">
    <property type="entry name" value="PHOSPHOPANTETHEINE"/>
    <property type="match status" value="1"/>
</dbReference>
<comment type="cofactor">
    <cofactor evidence="1">
        <name>pantetheine 4'-phosphate</name>
        <dbReference type="ChEBI" id="CHEBI:47942"/>
    </cofactor>
</comment>
<keyword evidence="7" id="KW-1185">Reference proteome</keyword>
<evidence type="ECO:0000259" key="4">
    <source>
        <dbReference type="PROSITE" id="PS50011"/>
    </source>
</evidence>
<evidence type="ECO:0000256" key="3">
    <source>
        <dbReference type="ARBA" id="ARBA00022553"/>
    </source>
</evidence>
<organism evidence="6 7">
    <name type="scientific">Streptosporangium algeriense</name>
    <dbReference type="NCBI Taxonomy" id="1682748"/>
    <lineage>
        <taxon>Bacteria</taxon>
        <taxon>Bacillati</taxon>
        <taxon>Actinomycetota</taxon>
        <taxon>Actinomycetes</taxon>
        <taxon>Streptosporangiales</taxon>
        <taxon>Streptosporangiaceae</taxon>
        <taxon>Streptosporangium</taxon>
    </lineage>
</organism>
<dbReference type="PROSITE" id="PS50075">
    <property type="entry name" value="CARRIER"/>
    <property type="match status" value="1"/>
</dbReference>
<dbReference type="InterPro" id="IPR000719">
    <property type="entry name" value="Prot_kinase_dom"/>
</dbReference>
<keyword evidence="2" id="KW-0596">Phosphopantetheine</keyword>
<evidence type="ECO:0000259" key="5">
    <source>
        <dbReference type="PROSITE" id="PS50075"/>
    </source>
</evidence>
<evidence type="ECO:0000256" key="1">
    <source>
        <dbReference type="ARBA" id="ARBA00001957"/>
    </source>
</evidence>
<accession>A0ABW3E5W6</accession>
<feature type="domain" description="Protein kinase" evidence="4">
    <location>
        <begin position="18"/>
        <end position="262"/>
    </location>
</feature>
<dbReference type="InterPro" id="IPR036736">
    <property type="entry name" value="ACP-like_sf"/>
</dbReference>
<keyword evidence="3" id="KW-0597">Phosphoprotein</keyword>
<name>A0ABW3E5W6_9ACTN</name>
<sequence>RALPEPDFGAAGEGRGPRTPREEILCGLFAEVLGVERVGIDDGFFDLGGHSLLATRLVSRIRTALGVEVSVRALFQHPDVAGLSRYLEQAGRDDLRPLLLPVVRPERVPLSPAQSRLWFIEQMKGTGGLYNSPLALRLSGPLDLAALREALGDVVERHEVLRTVFPVAGGLPYQEVLAGVCPELHVRDVRDERHLRECLSQAQGHVFDLSVESPLRASLFVLGREEHVLALVMHHIAGDGWSIGALLRDLSTAYRARLAGDA</sequence>
<dbReference type="InterPro" id="IPR020806">
    <property type="entry name" value="PKS_PP-bd"/>
</dbReference>
<dbReference type="InterPro" id="IPR023213">
    <property type="entry name" value="CAT-like_dom_sf"/>
</dbReference>
<evidence type="ECO:0000313" key="7">
    <source>
        <dbReference type="Proteomes" id="UP001597024"/>
    </source>
</evidence>